<dbReference type="SUPFAM" id="SSF55797">
    <property type="entry name" value="PR-1-like"/>
    <property type="match status" value="1"/>
</dbReference>
<organism evidence="5 6">
    <name type="scientific">Asparagus officinalis</name>
    <name type="common">Garden asparagus</name>
    <dbReference type="NCBI Taxonomy" id="4686"/>
    <lineage>
        <taxon>Eukaryota</taxon>
        <taxon>Viridiplantae</taxon>
        <taxon>Streptophyta</taxon>
        <taxon>Embryophyta</taxon>
        <taxon>Tracheophyta</taxon>
        <taxon>Spermatophyta</taxon>
        <taxon>Magnoliopsida</taxon>
        <taxon>Liliopsida</taxon>
        <taxon>Asparagales</taxon>
        <taxon>Asparagaceae</taxon>
        <taxon>Asparagoideae</taxon>
        <taxon>Asparagus</taxon>
    </lineage>
</organism>
<accession>A0A5P1EU13</accession>
<reference evidence="6" key="1">
    <citation type="journal article" date="2017" name="Nat. Commun.">
        <title>The asparagus genome sheds light on the origin and evolution of a young Y chromosome.</title>
        <authorList>
            <person name="Harkess A."/>
            <person name="Zhou J."/>
            <person name="Xu C."/>
            <person name="Bowers J.E."/>
            <person name="Van der Hulst R."/>
            <person name="Ayyampalayam S."/>
            <person name="Mercati F."/>
            <person name="Riccardi P."/>
            <person name="McKain M.R."/>
            <person name="Kakrana A."/>
            <person name="Tang H."/>
            <person name="Ray J."/>
            <person name="Groenendijk J."/>
            <person name="Arikit S."/>
            <person name="Mathioni S.M."/>
            <person name="Nakano M."/>
            <person name="Shan H."/>
            <person name="Telgmann-Rauber A."/>
            <person name="Kanno A."/>
            <person name="Yue Z."/>
            <person name="Chen H."/>
            <person name="Li W."/>
            <person name="Chen Y."/>
            <person name="Xu X."/>
            <person name="Zhang Y."/>
            <person name="Luo S."/>
            <person name="Chen H."/>
            <person name="Gao J."/>
            <person name="Mao Z."/>
            <person name="Pires J.C."/>
            <person name="Luo M."/>
            <person name="Kudrna D."/>
            <person name="Wing R.A."/>
            <person name="Meyers B.C."/>
            <person name="Yi K."/>
            <person name="Kong H."/>
            <person name="Lavrijsen P."/>
            <person name="Sunseri F."/>
            <person name="Falavigna A."/>
            <person name="Ye Y."/>
            <person name="Leebens-Mack J.H."/>
            <person name="Chen G."/>
        </authorList>
    </citation>
    <scope>NUCLEOTIDE SEQUENCE [LARGE SCALE GENOMIC DNA]</scope>
    <source>
        <strain evidence="6">cv. DH0086</strain>
    </source>
</reference>
<evidence type="ECO:0000313" key="6">
    <source>
        <dbReference type="Proteomes" id="UP000243459"/>
    </source>
</evidence>
<feature type="chain" id="PRO_5024373081" description="SCP domain-containing protein" evidence="3">
    <location>
        <begin position="23"/>
        <end position="175"/>
    </location>
</feature>
<evidence type="ECO:0000313" key="5">
    <source>
        <dbReference type="EMBL" id="ONK69538.1"/>
    </source>
</evidence>
<dbReference type="PANTHER" id="PTHR10334">
    <property type="entry name" value="CYSTEINE-RICH SECRETORY PROTEIN-RELATED"/>
    <property type="match status" value="1"/>
</dbReference>
<dbReference type="InterPro" id="IPR035940">
    <property type="entry name" value="CAP_sf"/>
</dbReference>
<protein>
    <recommendedName>
        <fullName evidence="4">SCP domain-containing protein</fullName>
    </recommendedName>
</protein>
<dbReference type="InterPro" id="IPR001283">
    <property type="entry name" value="CRISP-related"/>
</dbReference>
<dbReference type="SMART" id="SM00198">
    <property type="entry name" value="SCP"/>
    <property type="match status" value="1"/>
</dbReference>
<evidence type="ECO:0000256" key="3">
    <source>
        <dbReference type="SAM" id="SignalP"/>
    </source>
</evidence>
<dbReference type="FunFam" id="3.40.33.10:FF:000004">
    <property type="entry name" value="CAP, cysteine-rich secretory protein, antigen 5"/>
    <property type="match status" value="1"/>
</dbReference>
<dbReference type="CDD" id="cd05381">
    <property type="entry name" value="CAP_PR-1"/>
    <property type="match status" value="1"/>
</dbReference>
<dbReference type="Proteomes" id="UP000243459">
    <property type="component" value="Chromosome 5"/>
</dbReference>
<dbReference type="Gramene" id="ONK69538">
    <property type="protein sequence ID" value="ONK69538"/>
    <property type="gene ID" value="A4U43_C05F24030"/>
</dbReference>
<keyword evidence="2" id="KW-0568">Pathogenesis-related protein</keyword>
<sequence>MVSSSSLLLLLLAALSISSIFSLNITNDIIHRQQVDPAVTVSQLITAHNEARRAAGVPPLVWDAKLTRYAKVYANQRRHDCQLIHSPGYIYGENIFWGQGWRWSATDVVASWVGEKKWYHHDINECNGPDCSHYTQIVWRTTKKLGCAKIKCDSGDIFMVCEYYPPGNYVGVRPY</sequence>
<dbReference type="InterPro" id="IPR002413">
    <property type="entry name" value="V5_allergen-like"/>
</dbReference>
<evidence type="ECO:0000256" key="1">
    <source>
        <dbReference type="ARBA" id="ARBA00003143"/>
    </source>
</evidence>
<dbReference type="PRINTS" id="PR00838">
    <property type="entry name" value="V5ALLERGEN"/>
</dbReference>
<dbReference type="AlphaFoldDB" id="A0A5P1EU13"/>
<gene>
    <name evidence="5" type="ORF">A4U43_C05F24030</name>
</gene>
<dbReference type="Pfam" id="PF00188">
    <property type="entry name" value="CAP"/>
    <property type="match status" value="1"/>
</dbReference>
<keyword evidence="2" id="KW-0611">Plant defense</keyword>
<feature type="domain" description="SCP" evidence="4">
    <location>
        <begin position="39"/>
        <end position="171"/>
    </location>
</feature>
<evidence type="ECO:0000256" key="2">
    <source>
        <dbReference type="ARBA" id="ARBA00023265"/>
    </source>
</evidence>
<feature type="signal peptide" evidence="3">
    <location>
        <begin position="1"/>
        <end position="22"/>
    </location>
</feature>
<comment type="function">
    <text evidence="1">Probably involved in the defense reaction of plants against pathogens.</text>
</comment>
<dbReference type="PRINTS" id="PR00837">
    <property type="entry name" value="V5TPXLIKE"/>
</dbReference>
<keyword evidence="6" id="KW-1185">Reference proteome</keyword>
<proteinExistence type="predicted"/>
<evidence type="ECO:0000259" key="4">
    <source>
        <dbReference type="SMART" id="SM00198"/>
    </source>
</evidence>
<dbReference type="OMA" id="FIACEYH"/>
<dbReference type="Gene3D" id="3.40.33.10">
    <property type="entry name" value="CAP"/>
    <property type="match status" value="1"/>
</dbReference>
<keyword evidence="3" id="KW-0732">Signal</keyword>
<dbReference type="InterPro" id="IPR014044">
    <property type="entry name" value="CAP_dom"/>
</dbReference>
<name>A0A5P1EU13_ASPOF</name>
<dbReference type="EMBL" id="CM007385">
    <property type="protein sequence ID" value="ONK69538.1"/>
    <property type="molecule type" value="Genomic_DNA"/>
</dbReference>